<proteinExistence type="predicted"/>
<dbReference type="STRING" id="200361.A0A453SV43"/>
<sequence>MHNEFRKMANVVKNQVTGSYYMPDLTKPALARLSIYCNLRVSKYGVKKKKKKSPFYYREQSWWFTLPLIYFSALFTP</sequence>
<protein>
    <submittedName>
        <fullName evidence="1">Uncharacterized protein</fullName>
    </submittedName>
</protein>
<dbReference type="Gramene" id="AET7Gv21089600.1">
    <property type="protein sequence ID" value="AET7Gv21089600.1"/>
    <property type="gene ID" value="AET7Gv21089600"/>
</dbReference>
<dbReference type="Proteomes" id="UP000015105">
    <property type="component" value="Chromosome 7D"/>
</dbReference>
<dbReference type="AlphaFoldDB" id="A0A453SV43"/>
<evidence type="ECO:0000313" key="2">
    <source>
        <dbReference type="Proteomes" id="UP000015105"/>
    </source>
</evidence>
<reference evidence="1" key="5">
    <citation type="journal article" date="2021" name="G3 (Bethesda)">
        <title>Aegilops tauschii genome assembly Aet v5.0 features greater sequence contiguity and improved annotation.</title>
        <authorList>
            <person name="Wang L."/>
            <person name="Zhu T."/>
            <person name="Rodriguez J.C."/>
            <person name="Deal K.R."/>
            <person name="Dubcovsky J."/>
            <person name="McGuire P.E."/>
            <person name="Lux T."/>
            <person name="Spannagl M."/>
            <person name="Mayer K.F.X."/>
            <person name="Baldrich P."/>
            <person name="Meyers B.C."/>
            <person name="Huo N."/>
            <person name="Gu Y.Q."/>
            <person name="Zhou H."/>
            <person name="Devos K.M."/>
            <person name="Bennetzen J.L."/>
            <person name="Unver T."/>
            <person name="Budak H."/>
            <person name="Gulick P.J."/>
            <person name="Galiba G."/>
            <person name="Kalapos B."/>
            <person name="Nelson D.R."/>
            <person name="Li P."/>
            <person name="You F.M."/>
            <person name="Luo M.C."/>
            <person name="Dvorak J."/>
        </authorList>
    </citation>
    <scope>NUCLEOTIDE SEQUENCE [LARGE SCALE GENOMIC DNA]</scope>
    <source>
        <strain evidence="1">cv. AL8/78</strain>
    </source>
</reference>
<reference evidence="2" key="2">
    <citation type="journal article" date="2017" name="Nat. Plants">
        <title>The Aegilops tauschii genome reveals multiple impacts of transposons.</title>
        <authorList>
            <person name="Zhao G."/>
            <person name="Zou C."/>
            <person name="Li K."/>
            <person name="Wang K."/>
            <person name="Li T."/>
            <person name="Gao L."/>
            <person name="Zhang X."/>
            <person name="Wang H."/>
            <person name="Yang Z."/>
            <person name="Liu X."/>
            <person name="Jiang W."/>
            <person name="Mao L."/>
            <person name="Kong X."/>
            <person name="Jiao Y."/>
            <person name="Jia J."/>
        </authorList>
    </citation>
    <scope>NUCLEOTIDE SEQUENCE [LARGE SCALE GENOMIC DNA]</scope>
    <source>
        <strain evidence="2">cv. AL8/78</strain>
    </source>
</reference>
<dbReference type="EnsemblPlants" id="AET7Gv21089600.2">
    <property type="protein sequence ID" value="AET7Gv21089600.2"/>
    <property type="gene ID" value="AET7Gv21089600"/>
</dbReference>
<dbReference type="Gramene" id="AET7Gv21089600.2">
    <property type="protein sequence ID" value="AET7Gv21089600.2"/>
    <property type="gene ID" value="AET7Gv21089600"/>
</dbReference>
<reference evidence="1" key="4">
    <citation type="submission" date="2019-03" db="UniProtKB">
        <authorList>
            <consortium name="EnsemblPlants"/>
        </authorList>
    </citation>
    <scope>IDENTIFICATION</scope>
</reference>
<keyword evidence="2" id="KW-1185">Reference proteome</keyword>
<dbReference type="EnsemblPlants" id="AET7Gv21089600.1">
    <property type="protein sequence ID" value="AET7Gv21089600.1"/>
    <property type="gene ID" value="AET7Gv21089600"/>
</dbReference>
<accession>A0A453SV43</accession>
<name>A0A453SV43_AEGTS</name>
<reference evidence="2" key="1">
    <citation type="journal article" date="2014" name="Science">
        <title>Ancient hybridizations among the ancestral genomes of bread wheat.</title>
        <authorList>
            <consortium name="International Wheat Genome Sequencing Consortium,"/>
            <person name="Marcussen T."/>
            <person name="Sandve S.R."/>
            <person name="Heier L."/>
            <person name="Spannagl M."/>
            <person name="Pfeifer M."/>
            <person name="Jakobsen K.S."/>
            <person name="Wulff B.B."/>
            <person name="Steuernagel B."/>
            <person name="Mayer K.F."/>
            <person name="Olsen O.A."/>
        </authorList>
    </citation>
    <scope>NUCLEOTIDE SEQUENCE [LARGE SCALE GENOMIC DNA]</scope>
    <source>
        <strain evidence="2">cv. AL8/78</strain>
    </source>
</reference>
<reference evidence="1" key="3">
    <citation type="journal article" date="2017" name="Nature">
        <title>Genome sequence of the progenitor of the wheat D genome Aegilops tauschii.</title>
        <authorList>
            <person name="Luo M.C."/>
            <person name="Gu Y.Q."/>
            <person name="Puiu D."/>
            <person name="Wang H."/>
            <person name="Twardziok S.O."/>
            <person name="Deal K.R."/>
            <person name="Huo N."/>
            <person name="Zhu T."/>
            <person name="Wang L."/>
            <person name="Wang Y."/>
            <person name="McGuire P.E."/>
            <person name="Liu S."/>
            <person name="Long H."/>
            <person name="Ramasamy R.K."/>
            <person name="Rodriguez J.C."/>
            <person name="Van S.L."/>
            <person name="Yuan L."/>
            <person name="Wang Z."/>
            <person name="Xia Z."/>
            <person name="Xiao L."/>
            <person name="Anderson O.D."/>
            <person name="Ouyang S."/>
            <person name="Liang Y."/>
            <person name="Zimin A.V."/>
            <person name="Pertea G."/>
            <person name="Qi P."/>
            <person name="Bennetzen J.L."/>
            <person name="Dai X."/>
            <person name="Dawson M.W."/>
            <person name="Muller H.G."/>
            <person name="Kugler K."/>
            <person name="Rivarola-Duarte L."/>
            <person name="Spannagl M."/>
            <person name="Mayer K.F.X."/>
            <person name="Lu F.H."/>
            <person name="Bevan M.W."/>
            <person name="Leroy P."/>
            <person name="Li P."/>
            <person name="You F.M."/>
            <person name="Sun Q."/>
            <person name="Liu Z."/>
            <person name="Lyons E."/>
            <person name="Wicker T."/>
            <person name="Salzberg S.L."/>
            <person name="Devos K.M."/>
            <person name="Dvorak J."/>
        </authorList>
    </citation>
    <scope>NUCLEOTIDE SEQUENCE [LARGE SCALE GENOMIC DNA]</scope>
    <source>
        <strain evidence="1">cv. AL8/78</strain>
    </source>
</reference>
<organism evidence="1 2">
    <name type="scientific">Aegilops tauschii subsp. strangulata</name>
    <name type="common">Goatgrass</name>
    <dbReference type="NCBI Taxonomy" id="200361"/>
    <lineage>
        <taxon>Eukaryota</taxon>
        <taxon>Viridiplantae</taxon>
        <taxon>Streptophyta</taxon>
        <taxon>Embryophyta</taxon>
        <taxon>Tracheophyta</taxon>
        <taxon>Spermatophyta</taxon>
        <taxon>Magnoliopsida</taxon>
        <taxon>Liliopsida</taxon>
        <taxon>Poales</taxon>
        <taxon>Poaceae</taxon>
        <taxon>BOP clade</taxon>
        <taxon>Pooideae</taxon>
        <taxon>Triticodae</taxon>
        <taxon>Triticeae</taxon>
        <taxon>Triticinae</taxon>
        <taxon>Aegilops</taxon>
    </lineage>
</organism>
<evidence type="ECO:0000313" key="1">
    <source>
        <dbReference type="EnsemblPlants" id="AET7Gv21089600.2"/>
    </source>
</evidence>